<sequence>MDFTFSKNYIALLTDDGSLTTAKLAQSLTERGWKVIVLGFPPSMIAKQTPLPEQITRIVLEDMSEEHLKQQLTAIANTYGSIGAFIHLNPLFIASQNEGIRYLEVEKAIVKHIFLIAKYLKKSLNQAAREGYGCFCTINHLDGAFGLTQKVNFGAISAGLFGLTKSLNFEWEPVFCRAIDLSSNFGAEQSAQYIITELHDPNRLITEVGYSKHGRVTLIAEPLI</sequence>
<dbReference type="Gene3D" id="3.40.50.720">
    <property type="entry name" value="NAD(P)-binding Rossmann-like Domain"/>
    <property type="match status" value="1"/>
</dbReference>
<dbReference type="Proteomes" id="UP000268857">
    <property type="component" value="Unassembled WGS sequence"/>
</dbReference>
<keyword evidence="2" id="KW-1185">Reference proteome</keyword>
<reference evidence="1 2" key="1">
    <citation type="journal article" date="2019" name="Genome Biol. Evol.">
        <title>Day and night: Metabolic profiles and evolutionary relationships of six axenic non-marine cyanobacteria.</title>
        <authorList>
            <person name="Will S.E."/>
            <person name="Henke P."/>
            <person name="Boedeker C."/>
            <person name="Huang S."/>
            <person name="Brinkmann H."/>
            <person name="Rohde M."/>
            <person name="Jarek M."/>
            <person name="Friedl T."/>
            <person name="Seufert S."/>
            <person name="Schumacher M."/>
            <person name="Overmann J."/>
            <person name="Neumann-Schaal M."/>
            <person name="Petersen J."/>
        </authorList>
    </citation>
    <scope>NUCLEOTIDE SEQUENCE [LARGE SCALE GENOMIC DNA]</scope>
    <source>
        <strain evidence="1 2">PCC 6912</strain>
    </source>
</reference>
<dbReference type="SUPFAM" id="SSF51735">
    <property type="entry name" value="NAD(P)-binding Rossmann-fold domains"/>
    <property type="match status" value="1"/>
</dbReference>
<evidence type="ECO:0000313" key="2">
    <source>
        <dbReference type="Proteomes" id="UP000268857"/>
    </source>
</evidence>
<comment type="caution">
    <text evidence="1">The sequence shown here is derived from an EMBL/GenBank/DDBJ whole genome shotgun (WGS) entry which is preliminary data.</text>
</comment>
<dbReference type="EMBL" id="RSCJ01000055">
    <property type="protein sequence ID" value="RUR72191.1"/>
    <property type="molecule type" value="Genomic_DNA"/>
</dbReference>
<evidence type="ECO:0000313" key="1">
    <source>
        <dbReference type="EMBL" id="RUR72191.1"/>
    </source>
</evidence>
<organism evidence="1 2">
    <name type="scientific">Chlorogloeopsis fritschii PCC 6912</name>
    <dbReference type="NCBI Taxonomy" id="211165"/>
    <lineage>
        <taxon>Bacteria</taxon>
        <taxon>Bacillati</taxon>
        <taxon>Cyanobacteriota</taxon>
        <taxon>Cyanophyceae</taxon>
        <taxon>Nostocales</taxon>
        <taxon>Chlorogloeopsidaceae</taxon>
        <taxon>Chlorogloeopsis</taxon>
    </lineage>
</organism>
<accession>A0A433MW76</accession>
<gene>
    <name evidence="1" type="ORF">PCC6912_64590</name>
</gene>
<protein>
    <submittedName>
        <fullName evidence="1">Uncharacterized protein</fullName>
    </submittedName>
</protein>
<dbReference type="RefSeq" id="WP_081588129.1">
    <property type="nucleotide sequence ID" value="NZ_AJLN01000080.1"/>
</dbReference>
<dbReference type="AlphaFoldDB" id="A0A433MW76"/>
<dbReference type="InterPro" id="IPR036291">
    <property type="entry name" value="NAD(P)-bd_dom_sf"/>
</dbReference>
<proteinExistence type="predicted"/>
<name>A0A433MW76_CHLFR</name>
<dbReference type="OrthoDB" id="483127at2"/>
<dbReference type="STRING" id="211165.GCA_000317285_02868"/>